<dbReference type="AlphaFoldDB" id="A0A819H8V5"/>
<dbReference type="Proteomes" id="UP000676336">
    <property type="component" value="Unassembled WGS sequence"/>
</dbReference>
<dbReference type="EMBL" id="CAJNOW010008498">
    <property type="protein sequence ID" value="CAF1538483.1"/>
    <property type="molecule type" value="Genomic_DNA"/>
</dbReference>
<dbReference type="EMBL" id="CAJNRG010017770">
    <property type="protein sequence ID" value="CAF2238605.1"/>
    <property type="molecule type" value="Genomic_DNA"/>
</dbReference>
<comment type="caution">
    <text evidence="6">The sequence shown here is derived from an EMBL/GenBank/DDBJ whole genome shotgun (WGS) entry which is preliminary data.</text>
</comment>
<dbReference type="EMBL" id="CAJNRF010011079">
    <property type="protein sequence ID" value="CAF2128170.1"/>
    <property type="molecule type" value="Genomic_DNA"/>
</dbReference>
<dbReference type="EMBL" id="CAJNRE010020433">
    <property type="protein sequence ID" value="CAF2233575.1"/>
    <property type="molecule type" value="Genomic_DNA"/>
</dbReference>
<evidence type="ECO:0000313" key="10">
    <source>
        <dbReference type="EMBL" id="CAF4340345.1"/>
    </source>
</evidence>
<accession>A0A819H8V5</accession>
<dbReference type="Proteomes" id="UP000663856">
    <property type="component" value="Unassembled WGS sequence"/>
</dbReference>
<organism evidence="6 11">
    <name type="scientific">Rotaria magnacalcarata</name>
    <dbReference type="NCBI Taxonomy" id="392030"/>
    <lineage>
        <taxon>Eukaryota</taxon>
        <taxon>Metazoa</taxon>
        <taxon>Spiralia</taxon>
        <taxon>Gnathifera</taxon>
        <taxon>Rotifera</taxon>
        <taxon>Eurotatoria</taxon>
        <taxon>Bdelloidea</taxon>
        <taxon>Philodinida</taxon>
        <taxon>Philodinidae</taxon>
        <taxon>Rotaria</taxon>
    </lineage>
</organism>
<evidence type="ECO:0000313" key="6">
    <source>
        <dbReference type="EMBL" id="CAF3896827.1"/>
    </source>
</evidence>
<dbReference type="EMBL" id="CAJOBF010007690">
    <property type="protein sequence ID" value="CAF4238862.1"/>
    <property type="molecule type" value="Genomic_DNA"/>
</dbReference>
<dbReference type="Proteomes" id="UP000663887">
    <property type="component" value="Unassembled WGS sequence"/>
</dbReference>
<dbReference type="Proteomes" id="UP000663866">
    <property type="component" value="Unassembled WGS sequence"/>
</dbReference>
<dbReference type="Proteomes" id="UP000663824">
    <property type="component" value="Unassembled WGS sequence"/>
</dbReference>
<evidence type="ECO:0000313" key="3">
    <source>
        <dbReference type="EMBL" id="CAF2128170.1"/>
    </source>
</evidence>
<sequence>MLVNNSINSSTDVYVNTSFDTSSSGIINLQAEQQIKPYRIEALKDWSKKMNENNDKNKNILKLQENTDYEIIVDINGNKVLIRYECGATSTLVRKENTYLLSNYLRHLANKSPCIIVQKKLKNAD</sequence>
<proteinExistence type="predicted"/>
<evidence type="ECO:0000313" key="4">
    <source>
        <dbReference type="EMBL" id="CAF2233575.1"/>
    </source>
</evidence>
<gene>
    <name evidence="8" type="ORF">BYL167_LOCUS19363</name>
    <name evidence="1" type="ORF">CJN711_LOCUS4746</name>
    <name evidence="10" type="ORF">GIL414_LOCUS27533</name>
    <name evidence="2" type="ORF">KQP761_LOCUS16795</name>
    <name evidence="4" type="ORF">MBJ925_LOCUS37019</name>
    <name evidence="6" type="ORF">OVN521_LOCUS9289</name>
    <name evidence="7" type="ORF">SMN809_LOCUS13029</name>
    <name evidence="9" type="ORF">UXM345_LOCUS30065</name>
    <name evidence="3" type="ORF">WKI299_LOCUS25805</name>
    <name evidence="5" type="ORF">XDN619_LOCUS34698</name>
</gene>
<evidence type="ECO:0000313" key="9">
    <source>
        <dbReference type="EMBL" id="CAF4238862.1"/>
    </source>
</evidence>
<dbReference type="EMBL" id="CAJNOV010001168">
    <property type="protein sequence ID" value="CAF1051010.1"/>
    <property type="molecule type" value="Genomic_DNA"/>
</dbReference>
<dbReference type="EMBL" id="CAJOBG010001122">
    <property type="protein sequence ID" value="CAF3896827.1"/>
    <property type="molecule type" value="Genomic_DNA"/>
</dbReference>
<dbReference type="Proteomes" id="UP000663855">
    <property type="component" value="Unassembled WGS sequence"/>
</dbReference>
<name>A0A819H8V5_9BILA</name>
<evidence type="ECO:0000313" key="5">
    <source>
        <dbReference type="EMBL" id="CAF2238605.1"/>
    </source>
</evidence>
<dbReference type="EMBL" id="CAJOBH010008197">
    <property type="protein sequence ID" value="CAF4106160.1"/>
    <property type="molecule type" value="Genomic_DNA"/>
</dbReference>
<reference evidence="6" key="1">
    <citation type="submission" date="2021-02" db="EMBL/GenBank/DDBJ databases">
        <authorList>
            <person name="Nowell W R."/>
        </authorList>
    </citation>
    <scope>NUCLEOTIDE SEQUENCE</scope>
</reference>
<dbReference type="Proteomes" id="UP000663842">
    <property type="component" value="Unassembled WGS sequence"/>
</dbReference>
<keyword evidence="11" id="KW-1185">Reference proteome</keyword>
<dbReference type="Proteomes" id="UP000663834">
    <property type="component" value="Unassembled WGS sequence"/>
</dbReference>
<evidence type="ECO:0000313" key="1">
    <source>
        <dbReference type="EMBL" id="CAF1051010.1"/>
    </source>
</evidence>
<protein>
    <submittedName>
        <fullName evidence="6">Uncharacterized protein</fullName>
    </submittedName>
</protein>
<evidence type="ECO:0000313" key="8">
    <source>
        <dbReference type="EMBL" id="CAF4106160.1"/>
    </source>
</evidence>
<evidence type="ECO:0000313" key="7">
    <source>
        <dbReference type="EMBL" id="CAF4021193.1"/>
    </source>
</evidence>
<evidence type="ECO:0000313" key="2">
    <source>
        <dbReference type="EMBL" id="CAF1538483.1"/>
    </source>
</evidence>
<dbReference type="EMBL" id="CAJOBJ010043946">
    <property type="protein sequence ID" value="CAF4340345.1"/>
    <property type="molecule type" value="Genomic_DNA"/>
</dbReference>
<dbReference type="EMBL" id="CAJOBI010005073">
    <property type="protein sequence ID" value="CAF4021193.1"/>
    <property type="molecule type" value="Genomic_DNA"/>
</dbReference>
<dbReference type="Proteomes" id="UP000681967">
    <property type="component" value="Unassembled WGS sequence"/>
</dbReference>
<dbReference type="Proteomes" id="UP000681720">
    <property type="component" value="Unassembled WGS sequence"/>
</dbReference>
<evidence type="ECO:0000313" key="11">
    <source>
        <dbReference type="Proteomes" id="UP000663866"/>
    </source>
</evidence>